<evidence type="ECO:0000313" key="9">
    <source>
        <dbReference type="EMBL" id="KAF8650504.1"/>
    </source>
</evidence>
<dbReference type="GO" id="GO:0005634">
    <property type="term" value="C:nucleus"/>
    <property type="evidence" value="ECO:0007669"/>
    <property type="project" value="UniProtKB-SubCell"/>
</dbReference>
<comment type="subcellular location">
    <subcellularLocation>
        <location evidence="1">Nucleus</location>
    </subcellularLocation>
</comment>
<accession>A0A835DWW0</accession>
<proteinExistence type="predicted"/>
<dbReference type="PANTHER" id="PTHR46324">
    <property type="entry name" value="BASIC LEUCINE ZIPPER 43-RELATED"/>
    <property type="match status" value="1"/>
</dbReference>
<dbReference type="SUPFAM" id="SSF57959">
    <property type="entry name" value="Leucine zipper domain"/>
    <property type="match status" value="1"/>
</dbReference>
<keyword evidence="10" id="KW-1185">Reference proteome</keyword>
<evidence type="ECO:0000256" key="1">
    <source>
        <dbReference type="ARBA" id="ARBA00004123"/>
    </source>
</evidence>
<dbReference type="Proteomes" id="UP000636709">
    <property type="component" value="Unassembled WGS sequence"/>
</dbReference>
<reference evidence="9" key="1">
    <citation type="submission" date="2020-07" db="EMBL/GenBank/DDBJ databases">
        <title>Genome sequence and genetic diversity analysis of an under-domesticated orphan crop, white fonio (Digitaria exilis).</title>
        <authorList>
            <person name="Bennetzen J.L."/>
            <person name="Chen S."/>
            <person name="Ma X."/>
            <person name="Wang X."/>
            <person name="Yssel A.E.J."/>
            <person name="Chaluvadi S.R."/>
            <person name="Johnson M."/>
            <person name="Gangashetty P."/>
            <person name="Hamidou F."/>
            <person name="Sanogo M.D."/>
            <person name="Zwaenepoel A."/>
            <person name="Wallace J."/>
            <person name="Van De Peer Y."/>
            <person name="Van Deynze A."/>
        </authorList>
    </citation>
    <scope>NUCLEOTIDE SEQUENCE</scope>
    <source>
        <tissue evidence="9">Leaves</tissue>
    </source>
</reference>
<dbReference type="Pfam" id="PF00170">
    <property type="entry name" value="bZIP_1"/>
    <property type="match status" value="1"/>
</dbReference>
<comment type="caution">
    <text evidence="9">The sequence shown here is derived from an EMBL/GenBank/DDBJ whole genome shotgun (WGS) entry which is preliminary data.</text>
</comment>
<evidence type="ECO:0000259" key="8">
    <source>
        <dbReference type="PROSITE" id="PS50217"/>
    </source>
</evidence>
<dbReference type="GO" id="GO:0003700">
    <property type="term" value="F:DNA-binding transcription factor activity"/>
    <property type="evidence" value="ECO:0007669"/>
    <property type="project" value="InterPro"/>
</dbReference>
<evidence type="ECO:0000256" key="7">
    <source>
        <dbReference type="SAM" id="MobiDB-lite"/>
    </source>
</evidence>
<dbReference type="SMART" id="SM00338">
    <property type="entry name" value="BRLZ"/>
    <property type="match status" value="1"/>
</dbReference>
<keyword evidence="6" id="KW-0175">Coiled coil</keyword>
<organism evidence="9 10">
    <name type="scientific">Digitaria exilis</name>
    <dbReference type="NCBI Taxonomy" id="1010633"/>
    <lineage>
        <taxon>Eukaryota</taxon>
        <taxon>Viridiplantae</taxon>
        <taxon>Streptophyta</taxon>
        <taxon>Embryophyta</taxon>
        <taxon>Tracheophyta</taxon>
        <taxon>Spermatophyta</taxon>
        <taxon>Magnoliopsida</taxon>
        <taxon>Liliopsida</taxon>
        <taxon>Poales</taxon>
        <taxon>Poaceae</taxon>
        <taxon>PACMAD clade</taxon>
        <taxon>Panicoideae</taxon>
        <taxon>Panicodae</taxon>
        <taxon>Paniceae</taxon>
        <taxon>Anthephorinae</taxon>
        <taxon>Digitaria</taxon>
    </lineage>
</organism>
<dbReference type="EMBL" id="JACEFO010002724">
    <property type="protein sequence ID" value="KAF8650504.1"/>
    <property type="molecule type" value="Genomic_DNA"/>
</dbReference>
<dbReference type="InterPro" id="IPR044521">
    <property type="entry name" value="AtbZIP8/43"/>
</dbReference>
<dbReference type="FunFam" id="1.20.5.170:FF:000020">
    <property type="entry name" value="BZIP transcription factor"/>
    <property type="match status" value="1"/>
</dbReference>
<gene>
    <name evidence="9" type="ORF">HU200_063874</name>
</gene>
<name>A0A835DWW0_9POAL</name>
<evidence type="ECO:0000256" key="3">
    <source>
        <dbReference type="ARBA" id="ARBA00023125"/>
    </source>
</evidence>
<keyword evidence="3" id="KW-0238">DNA-binding</keyword>
<evidence type="ECO:0000256" key="6">
    <source>
        <dbReference type="SAM" id="Coils"/>
    </source>
</evidence>
<feature type="coiled-coil region" evidence="6">
    <location>
        <begin position="139"/>
        <end position="173"/>
    </location>
</feature>
<dbReference type="PROSITE" id="PS50217">
    <property type="entry name" value="BZIP"/>
    <property type="match status" value="1"/>
</dbReference>
<evidence type="ECO:0000256" key="5">
    <source>
        <dbReference type="ARBA" id="ARBA00023242"/>
    </source>
</evidence>
<keyword evidence="4" id="KW-0804">Transcription</keyword>
<dbReference type="Gene3D" id="1.20.5.170">
    <property type="match status" value="1"/>
</dbReference>
<feature type="region of interest" description="Disordered" evidence="7">
    <location>
        <begin position="89"/>
        <end position="116"/>
    </location>
</feature>
<dbReference type="InterPro" id="IPR046347">
    <property type="entry name" value="bZIP_sf"/>
</dbReference>
<evidence type="ECO:0000256" key="4">
    <source>
        <dbReference type="ARBA" id="ARBA00023163"/>
    </source>
</evidence>
<protein>
    <recommendedName>
        <fullName evidence="8">BZIP domain-containing protein</fullName>
    </recommendedName>
</protein>
<dbReference type="OrthoDB" id="690308at2759"/>
<sequence>MYPGSEVASVVLPYLPPATATATLGFRPHYYHANPTDDHFLFPCIGNNDDLLTLPYSCQPVFTNHAVLGLGPDANDDDVVAGERRRQQQLAAEERRRRRTASNRESARRSRARKQRQLGQLWAQAAHLRGDNRDMLDRLNRAIRDCDRVLRENARLDAERARLQRRLHELVAGAGDGDGSSRVLAIAAT</sequence>
<keyword evidence="2" id="KW-0805">Transcription regulation</keyword>
<dbReference type="InterPro" id="IPR004827">
    <property type="entry name" value="bZIP"/>
</dbReference>
<dbReference type="GO" id="GO:0003677">
    <property type="term" value="F:DNA binding"/>
    <property type="evidence" value="ECO:0007669"/>
    <property type="project" value="UniProtKB-KW"/>
</dbReference>
<evidence type="ECO:0000313" key="10">
    <source>
        <dbReference type="Proteomes" id="UP000636709"/>
    </source>
</evidence>
<evidence type="ECO:0000256" key="2">
    <source>
        <dbReference type="ARBA" id="ARBA00023015"/>
    </source>
</evidence>
<dbReference type="PANTHER" id="PTHR46324:SF16">
    <property type="entry name" value="BZIP DOMAIN-CONTAINING PROTEIN"/>
    <property type="match status" value="1"/>
</dbReference>
<dbReference type="PROSITE" id="PS00036">
    <property type="entry name" value="BZIP_BASIC"/>
    <property type="match status" value="1"/>
</dbReference>
<keyword evidence="5" id="KW-0539">Nucleus</keyword>
<dbReference type="AlphaFoldDB" id="A0A835DWW0"/>
<feature type="domain" description="BZIP" evidence="8">
    <location>
        <begin position="93"/>
        <end position="156"/>
    </location>
</feature>